<evidence type="ECO:0000313" key="3">
    <source>
        <dbReference type="Proteomes" id="UP001162881"/>
    </source>
</evidence>
<dbReference type="RefSeq" id="WP_244021236.1">
    <property type="nucleotide sequence ID" value="NZ_JALHLF010000045.1"/>
</dbReference>
<evidence type="ECO:0000256" key="1">
    <source>
        <dbReference type="SAM" id="Phobius"/>
    </source>
</evidence>
<dbReference type="SUPFAM" id="SSF111369">
    <property type="entry name" value="HlyD-like secretion proteins"/>
    <property type="match status" value="1"/>
</dbReference>
<gene>
    <name evidence="2" type="ORF">MTR62_12120</name>
</gene>
<feature type="transmembrane region" description="Helical" evidence="1">
    <location>
        <begin position="37"/>
        <end position="58"/>
    </location>
</feature>
<proteinExistence type="predicted"/>
<keyword evidence="3" id="KW-1185">Reference proteome</keyword>
<name>A0ABT0BEJ5_9SPHN</name>
<evidence type="ECO:0000313" key="2">
    <source>
        <dbReference type="EMBL" id="MCJ2183429.1"/>
    </source>
</evidence>
<sequence>MSEHDTHAEAQPQPLPDEQHTLDAFLGATPRRARRQLVSLLVLTLALIAIAALFVRFVTGSDSPYYFAPVETGDIVPRLSEMSTVHGEDELTIRARLDGQLAALDVATGDRVDYGQVLGRIDSRGSDAQLESERAALAAARSQAEAAEGDVRDTATRLARFERVWRESEHRVPSTVEMERARAD</sequence>
<dbReference type="Proteomes" id="UP001162881">
    <property type="component" value="Unassembled WGS sequence"/>
</dbReference>
<keyword evidence="1" id="KW-0472">Membrane</keyword>
<feature type="non-terminal residue" evidence="2">
    <location>
        <position position="184"/>
    </location>
</feature>
<accession>A0ABT0BEJ5</accession>
<organism evidence="2 3">
    <name type="scientific">Novosphingobium organovorum</name>
    <dbReference type="NCBI Taxonomy" id="2930092"/>
    <lineage>
        <taxon>Bacteria</taxon>
        <taxon>Pseudomonadati</taxon>
        <taxon>Pseudomonadota</taxon>
        <taxon>Alphaproteobacteria</taxon>
        <taxon>Sphingomonadales</taxon>
        <taxon>Sphingomonadaceae</taxon>
        <taxon>Novosphingobium</taxon>
    </lineage>
</organism>
<dbReference type="Gene3D" id="1.10.287.470">
    <property type="entry name" value="Helix hairpin bin"/>
    <property type="match status" value="1"/>
</dbReference>
<protein>
    <submittedName>
        <fullName evidence="2">Biotin/lipoyl-binding protein</fullName>
    </submittedName>
</protein>
<keyword evidence="1" id="KW-1133">Transmembrane helix</keyword>
<dbReference type="EMBL" id="JALHLF010000045">
    <property type="protein sequence ID" value="MCJ2183429.1"/>
    <property type="molecule type" value="Genomic_DNA"/>
</dbReference>
<reference evidence="2" key="1">
    <citation type="submission" date="2022-03" db="EMBL/GenBank/DDBJ databases">
        <title>Identification of a novel bacterium isolated from mangrove sediments.</title>
        <authorList>
            <person name="Pan X."/>
        </authorList>
    </citation>
    <scope>NUCLEOTIDE SEQUENCE</scope>
    <source>
        <strain evidence="2">B1949</strain>
    </source>
</reference>
<dbReference type="PANTHER" id="PTHR30469">
    <property type="entry name" value="MULTIDRUG RESISTANCE PROTEIN MDTA"/>
    <property type="match status" value="1"/>
</dbReference>
<keyword evidence="1" id="KW-0812">Transmembrane</keyword>
<comment type="caution">
    <text evidence="2">The sequence shown here is derived from an EMBL/GenBank/DDBJ whole genome shotgun (WGS) entry which is preliminary data.</text>
</comment>
<dbReference type="Gene3D" id="2.40.50.100">
    <property type="match status" value="1"/>
</dbReference>